<reference evidence="2" key="1">
    <citation type="submission" date="2020-11" db="EMBL/GenBank/DDBJ databases">
        <authorList>
            <person name="Tran Van P."/>
        </authorList>
    </citation>
    <scope>NUCLEOTIDE SEQUENCE</scope>
</reference>
<dbReference type="EMBL" id="CAJPEV010001853">
    <property type="protein sequence ID" value="CAG0894612.1"/>
    <property type="molecule type" value="Genomic_DNA"/>
</dbReference>
<feature type="coiled-coil region" evidence="1">
    <location>
        <begin position="23"/>
        <end position="106"/>
    </location>
</feature>
<dbReference type="EMBL" id="LR901370">
    <property type="protein sequence ID" value="CAD7248458.1"/>
    <property type="molecule type" value="Genomic_DNA"/>
</dbReference>
<keyword evidence="1" id="KW-0175">Coiled coil</keyword>
<protein>
    <submittedName>
        <fullName evidence="2">Uncharacterized protein</fullName>
    </submittedName>
</protein>
<gene>
    <name evidence="2" type="ORF">DSTB1V02_LOCUS8270</name>
</gene>
<dbReference type="AlphaFoldDB" id="A0A7R8XDC9"/>
<sequence>MDALEGTPIRGREHIGGNLEEMMLEQAKQISQMKSENERLRDDYKKMKYDFENMRKATGKLSTDYENMRKEHEQLKSSFQEHLQERDKLELQLNTTEKRLQYLEAILAYK</sequence>
<dbReference type="Proteomes" id="UP000677054">
    <property type="component" value="Unassembled WGS sequence"/>
</dbReference>
<name>A0A7R8XDC9_9CRUS</name>
<dbReference type="Gene3D" id="6.10.250.3110">
    <property type="match status" value="1"/>
</dbReference>
<accession>A0A7R8XDC9</accession>
<proteinExistence type="predicted"/>
<keyword evidence="3" id="KW-1185">Reference proteome</keyword>
<organism evidence="2">
    <name type="scientific">Darwinula stevensoni</name>
    <dbReference type="NCBI Taxonomy" id="69355"/>
    <lineage>
        <taxon>Eukaryota</taxon>
        <taxon>Metazoa</taxon>
        <taxon>Ecdysozoa</taxon>
        <taxon>Arthropoda</taxon>
        <taxon>Crustacea</taxon>
        <taxon>Oligostraca</taxon>
        <taxon>Ostracoda</taxon>
        <taxon>Podocopa</taxon>
        <taxon>Podocopida</taxon>
        <taxon>Darwinulocopina</taxon>
        <taxon>Darwinuloidea</taxon>
        <taxon>Darwinulidae</taxon>
        <taxon>Darwinula</taxon>
    </lineage>
</organism>
<evidence type="ECO:0000256" key="1">
    <source>
        <dbReference type="SAM" id="Coils"/>
    </source>
</evidence>
<evidence type="ECO:0000313" key="3">
    <source>
        <dbReference type="Proteomes" id="UP000677054"/>
    </source>
</evidence>
<evidence type="ECO:0000313" key="2">
    <source>
        <dbReference type="EMBL" id="CAD7248458.1"/>
    </source>
</evidence>